<name>A0ABD1YE23_9MARC</name>
<gene>
    <name evidence="1" type="ORF">R1flu_013612</name>
</gene>
<evidence type="ECO:0000313" key="1">
    <source>
        <dbReference type="EMBL" id="KAL2628926.1"/>
    </source>
</evidence>
<evidence type="ECO:0000313" key="2">
    <source>
        <dbReference type="Proteomes" id="UP001605036"/>
    </source>
</evidence>
<comment type="caution">
    <text evidence="1">The sequence shown here is derived from an EMBL/GenBank/DDBJ whole genome shotgun (WGS) entry which is preliminary data.</text>
</comment>
<dbReference type="Proteomes" id="UP001605036">
    <property type="component" value="Unassembled WGS sequence"/>
</dbReference>
<dbReference type="EMBL" id="JBHFFA010000004">
    <property type="protein sequence ID" value="KAL2628926.1"/>
    <property type="molecule type" value="Genomic_DNA"/>
</dbReference>
<reference evidence="1 2" key="1">
    <citation type="submission" date="2024-09" db="EMBL/GenBank/DDBJ databases">
        <title>Chromosome-scale assembly of Riccia fluitans.</title>
        <authorList>
            <person name="Paukszto L."/>
            <person name="Sawicki J."/>
            <person name="Karawczyk K."/>
            <person name="Piernik-Szablinska J."/>
            <person name="Szczecinska M."/>
            <person name="Mazdziarz M."/>
        </authorList>
    </citation>
    <scope>NUCLEOTIDE SEQUENCE [LARGE SCALE GENOMIC DNA]</scope>
    <source>
        <strain evidence="1">Rf_01</strain>
        <tissue evidence="1">Aerial parts of the thallus</tissue>
    </source>
</reference>
<proteinExistence type="predicted"/>
<keyword evidence="2" id="KW-1185">Reference proteome</keyword>
<protein>
    <submittedName>
        <fullName evidence="1">Uncharacterized protein</fullName>
    </submittedName>
</protein>
<accession>A0ABD1YE23</accession>
<sequence length="145" mass="16642">MNPPRFNVACPFHGVGRSGSSYSKPLALGTVGESFNAIGPVERLQASEQKLQWEEAKNAWLNEVIGTLTSELQTLRSEGTKAKLTRKVPDWDWLHEAKQRWRANPSPKNLFRLIEALEEHEDRIVVREKMFLKHMRYLTVTIGDE</sequence>
<dbReference type="AlphaFoldDB" id="A0ABD1YE23"/>
<organism evidence="1 2">
    <name type="scientific">Riccia fluitans</name>
    <dbReference type="NCBI Taxonomy" id="41844"/>
    <lineage>
        <taxon>Eukaryota</taxon>
        <taxon>Viridiplantae</taxon>
        <taxon>Streptophyta</taxon>
        <taxon>Embryophyta</taxon>
        <taxon>Marchantiophyta</taxon>
        <taxon>Marchantiopsida</taxon>
        <taxon>Marchantiidae</taxon>
        <taxon>Marchantiales</taxon>
        <taxon>Ricciaceae</taxon>
        <taxon>Riccia</taxon>
    </lineage>
</organism>